<feature type="binding site" evidence="3">
    <location>
        <position position="137"/>
    </location>
    <ligand>
        <name>a divalent metal cation</name>
        <dbReference type="ChEBI" id="CHEBI:60240"/>
    </ligand>
</feature>
<dbReference type="EMBL" id="SJZI01000002">
    <property type="protein sequence ID" value="TCJ19265.1"/>
    <property type="molecule type" value="Genomic_DNA"/>
</dbReference>
<dbReference type="RefSeq" id="WP_131446423.1">
    <property type="nucleotide sequence ID" value="NZ_SJZI01000002.1"/>
</dbReference>
<evidence type="ECO:0000256" key="2">
    <source>
        <dbReference type="ARBA" id="ARBA00022723"/>
    </source>
</evidence>
<comment type="similarity">
    <text evidence="1">Belongs to the DinB family.</text>
</comment>
<dbReference type="OrthoDB" id="119432at2"/>
<dbReference type="SUPFAM" id="SSF109854">
    <property type="entry name" value="DinB/YfiT-like putative metalloenzymes"/>
    <property type="match status" value="1"/>
</dbReference>
<evidence type="ECO:0008006" key="6">
    <source>
        <dbReference type="Google" id="ProtNLM"/>
    </source>
</evidence>
<keyword evidence="5" id="KW-1185">Reference proteome</keyword>
<dbReference type="InterPro" id="IPR034660">
    <property type="entry name" value="DinB/YfiT-like"/>
</dbReference>
<evidence type="ECO:0000256" key="1">
    <source>
        <dbReference type="ARBA" id="ARBA00008635"/>
    </source>
</evidence>
<gene>
    <name evidence="4" type="ORF">EPD60_02275</name>
</gene>
<dbReference type="Gene3D" id="1.20.120.450">
    <property type="entry name" value="dinb family like domain"/>
    <property type="match status" value="1"/>
</dbReference>
<protein>
    <recommendedName>
        <fullName evidence="6">Damage-inducible protein DinB</fullName>
    </recommendedName>
</protein>
<accession>A0A4R1BPV9</accession>
<dbReference type="GO" id="GO:0046872">
    <property type="term" value="F:metal ion binding"/>
    <property type="evidence" value="ECO:0007669"/>
    <property type="project" value="UniProtKB-KW"/>
</dbReference>
<evidence type="ECO:0000313" key="5">
    <source>
        <dbReference type="Proteomes" id="UP000295334"/>
    </source>
</evidence>
<evidence type="ECO:0000256" key="3">
    <source>
        <dbReference type="PIRSR" id="PIRSR607837-1"/>
    </source>
</evidence>
<proteinExistence type="inferred from homology"/>
<feature type="binding site" evidence="3">
    <location>
        <position position="46"/>
    </location>
    <ligand>
        <name>a divalent metal cation</name>
        <dbReference type="ChEBI" id="CHEBI:60240"/>
    </ligand>
</feature>
<reference evidence="4 5" key="1">
    <citation type="submission" date="2019-03" db="EMBL/GenBank/DDBJ databases">
        <authorList>
            <person name="Kim M.K.M."/>
        </authorList>
    </citation>
    <scope>NUCLEOTIDE SEQUENCE [LARGE SCALE GENOMIC DNA]</scope>
    <source>
        <strain evidence="4 5">17J68-12</strain>
    </source>
</reference>
<feature type="binding site" evidence="3">
    <location>
        <position position="133"/>
    </location>
    <ligand>
        <name>a divalent metal cation</name>
        <dbReference type="ChEBI" id="CHEBI:60240"/>
    </ligand>
</feature>
<dbReference type="InterPro" id="IPR007837">
    <property type="entry name" value="DinB"/>
</dbReference>
<dbReference type="AlphaFoldDB" id="A0A4R1BPV9"/>
<dbReference type="Proteomes" id="UP000295334">
    <property type="component" value="Unassembled WGS sequence"/>
</dbReference>
<comment type="caution">
    <text evidence="4">The sequence shown here is derived from an EMBL/GenBank/DDBJ whole genome shotgun (WGS) entry which is preliminary data.</text>
</comment>
<sequence>MINQSLLPELKHEAASTRKMLERVPFDKWSWKPHEKSMSLGDLATHVADLVNWTAFTIGTDEINWAEFKYNPPVPNSTEDLVAIAQKNEDASIAAMEAASDAQLMQPWTMRNGEAVFFTMPRVAVIRTFAMNHLVHHRGQLSVYLRLLGVPVPGMYGPTADES</sequence>
<name>A0A4R1BPV9_9BACT</name>
<dbReference type="Pfam" id="PF05163">
    <property type="entry name" value="DinB"/>
    <property type="match status" value="1"/>
</dbReference>
<organism evidence="4 5">
    <name type="scientific">Flaviaesturariibacter flavus</name>
    <dbReference type="NCBI Taxonomy" id="2502780"/>
    <lineage>
        <taxon>Bacteria</taxon>
        <taxon>Pseudomonadati</taxon>
        <taxon>Bacteroidota</taxon>
        <taxon>Chitinophagia</taxon>
        <taxon>Chitinophagales</taxon>
        <taxon>Chitinophagaceae</taxon>
        <taxon>Flaviaestuariibacter</taxon>
    </lineage>
</organism>
<evidence type="ECO:0000313" key="4">
    <source>
        <dbReference type="EMBL" id="TCJ19265.1"/>
    </source>
</evidence>
<keyword evidence="2 3" id="KW-0479">Metal-binding</keyword>